<dbReference type="GO" id="GO:0016020">
    <property type="term" value="C:membrane"/>
    <property type="evidence" value="ECO:0007669"/>
    <property type="project" value="TreeGrafter"/>
</dbReference>
<dbReference type="InterPro" id="IPR010605">
    <property type="entry name" value="DUF1191"/>
</dbReference>
<evidence type="ECO:0000256" key="1">
    <source>
        <dbReference type="SAM" id="Phobius"/>
    </source>
</evidence>
<dbReference type="AlphaFoldDB" id="A0A7N2KNI1"/>
<feature type="transmembrane region" description="Helical" evidence="1">
    <location>
        <begin position="242"/>
        <end position="266"/>
    </location>
</feature>
<keyword evidence="1" id="KW-0472">Membrane</keyword>
<accession>A0A7N2KNI1</accession>
<keyword evidence="1" id="KW-0812">Transmembrane</keyword>
<dbReference type="Proteomes" id="UP000594261">
    <property type="component" value="Chromosome 1"/>
</dbReference>
<dbReference type="PANTHER" id="PTHR33512">
    <property type="entry name" value="PROTEIN, PUTATIVE (DUF1191)-RELATED"/>
    <property type="match status" value="1"/>
</dbReference>
<evidence type="ECO:0000313" key="2">
    <source>
        <dbReference type="EnsemblPlants" id="QL01p023758:mrna:CDS:1"/>
    </source>
</evidence>
<protein>
    <submittedName>
        <fullName evidence="2">Uncharacterized protein</fullName>
    </submittedName>
</protein>
<reference evidence="2" key="2">
    <citation type="submission" date="2021-01" db="UniProtKB">
        <authorList>
            <consortium name="EnsemblPlants"/>
        </authorList>
    </citation>
    <scope>IDENTIFICATION</scope>
</reference>
<dbReference type="RefSeq" id="XP_030962854.1">
    <property type="nucleotide sequence ID" value="XM_031106994.1"/>
</dbReference>
<name>A0A7N2KNI1_QUELO</name>
<dbReference type="OMA" id="LIKFPHV"/>
<dbReference type="EMBL" id="LRBV02000001">
    <property type="status" value="NOT_ANNOTATED_CDS"/>
    <property type="molecule type" value="Genomic_DNA"/>
</dbReference>
<sequence>MRVEKTNLLVIIGFFLIWVPLFNAQLPGLSTRSLDALLQDNAFVAFGAHPKTGIPYESHHIPSNLTGIQVSALRLRSGSLRTRGVHSFKEFQIPVGVAEQPYVERLALVYHNLGNWSNSFYPLPGFSYLAPVLGLLAYNASDLSASNVPELSLRASDKPILVKFPDLKLGPDGLSPKCVYFDLHGSVQFDNVLPGNVCSAIQEGHFSIVVESIAPSPAPGVEVVPPIAAKTAKNGGKDQSKVWRVFGSLLGGFILLGLLGLFAVWLRRFKHGKKVQQMEWVADRGETLQITTFGNAKAPLAMGTRTRPVLENEYVP</sequence>
<proteinExistence type="predicted"/>
<dbReference type="FunCoup" id="A0A7N2KNI1">
    <property type="interactions" value="1740"/>
</dbReference>
<dbReference type="Gramene" id="QL01p023758:mrna">
    <property type="protein sequence ID" value="QL01p023758:mrna:CDS:1"/>
    <property type="gene ID" value="QL01p023758"/>
</dbReference>
<evidence type="ECO:0000313" key="3">
    <source>
        <dbReference type="Proteomes" id="UP000594261"/>
    </source>
</evidence>
<keyword evidence="3" id="KW-1185">Reference proteome</keyword>
<reference evidence="2 3" key="1">
    <citation type="journal article" date="2016" name="G3 (Bethesda)">
        <title>First Draft Assembly and Annotation of the Genome of a California Endemic Oak Quercus lobata Nee (Fagaceae).</title>
        <authorList>
            <person name="Sork V.L."/>
            <person name="Fitz-Gibbon S.T."/>
            <person name="Puiu D."/>
            <person name="Crepeau M."/>
            <person name="Gugger P.F."/>
            <person name="Sherman R."/>
            <person name="Stevens K."/>
            <person name="Langley C.H."/>
            <person name="Pellegrini M."/>
            <person name="Salzberg S.L."/>
        </authorList>
    </citation>
    <scope>NUCLEOTIDE SEQUENCE [LARGE SCALE GENOMIC DNA]</scope>
    <source>
        <strain evidence="2 3">cv. SW786</strain>
    </source>
</reference>
<dbReference type="PANTHER" id="PTHR33512:SF10">
    <property type="entry name" value="PLANT_F17O14-7 PROTEIN"/>
    <property type="match status" value="1"/>
</dbReference>
<dbReference type="Pfam" id="PF06697">
    <property type="entry name" value="DUF1191"/>
    <property type="match status" value="1"/>
</dbReference>
<dbReference type="EnsemblPlants" id="QL01p023758:mrna">
    <property type="protein sequence ID" value="QL01p023758:mrna:CDS:1"/>
    <property type="gene ID" value="QL01p023758"/>
</dbReference>
<dbReference type="GeneID" id="115984088"/>
<dbReference type="KEGG" id="qlo:115984088"/>
<gene>
    <name evidence="2" type="primary">LOC115984088</name>
</gene>
<keyword evidence="1" id="KW-1133">Transmembrane helix</keyword>
<dbReference type="OrthoDB" id="1925347at2759"/>
<organism evidence="2 3">
    <name type="scientific">Quercus lobata</name>
    <name type="common">Valley oak</name>
    <dbReference type="NCBI Taxonomy" id="97700"/>
    <lineage>
        <taxon>Eukaryota</taxon>
        <taxon>Viridiplantae</taxon>
        <taxon>Streptophyta</taxon>
        <taxon>Embryophyta</taxon>
        <taxon>Tracheophyta</taxon>
        <taxon>Spermatophyta</taxon>
        <taxon>Magnoliopsida</taxon>
        <taxon>eudicotyledons</taxon>
        <taxon>Gunneridae</taxon>
        <taxon>Pentapetalae</taxon>
        <taxon>rosids</taxon>
        <taxon>fabids</taxon>
        <taxon>Fagales</taxon>
        <taxon>Fagaceae</taxon>
        <taxon>Quercus</taxon>
    </lineage>
</organism>
<dbReference type="InParanoid" id="A0A7N2KNI1"/>